<proteinExistence type="predicted"/>
<comment type="caution">
    <text evidence="1">The sequence shown here is derived from an EMBL/GenBank/DDBJ whole genome shotgun (WGS) entry which is preliminary data.</text>
</comment>
<keyword evidence="2" id="KW-1185">Reference proteome</keyword>
<dbReference type="RefSeq" id="WP_162317621.1">
    <property type="nucleotide sequence ID" value="NZ_JAHQXF010000002.1"/>
</dbReference>
<dbReference type="Proteomes" id="UP000766550">
    <property type="component" value="Unassembled WGS sequence"/>
</dbReference>
<evidence type="ECO:0000313" key="1">
    <source>
        <dbReference type="EMBL" id="MBV0924764.1"/>
    </source>
</evidence>
<organism evidence="1 2">
    <name type="scientific">Haloarcula limicola</name>
    <dbReference type="NCBI Taxonomy" id="1429915"/>
    <lineage>
        <taxon>Archaea</taxon>
        <taxon>Methanobacteriati</taxon>
        <taxon>Methanobacteriota</taxon>
        <taxon>Stenosarchaea group</taxon>
        <taxon>Halobacteria</taxon>
        <taxon>Halobacteriales</taxon>
        <taxon>Haloarculaceae</taxon>
        <taxon>Haloarcula</taxon>
    </lineage>
</organism>
<reference evidence="1 2" key="1">
    <citation type="submission" date="2021-06" db="EMBL/GenBank/DDBJ databases">
        <title>New haloarchaea isolates fom saline soil.</title>
        <authorList>
            <person name="Duran-Viseras A."/>
            <person name="Sanchez-Porro C.S."/>
            <person name="Ventosa A."/>
        </authorList>
    </citation>
    <scope>NUCLEOTIDE SEQUENCE [LARGE SCALE GENOMIC DNA]</scope>
    <source>
        <strain evidence="1 2">JCM 183640</strain>
    </source>
</reference>
<gene>
    <name evidence="1" type="ORF">KTS45_11195</name>
</gene>
<dbReference type="EMBL" id="JAHQXF010000002">
    <property type="protein sequence ID" value="MBV0924764.1"/>
    <property type="molecule type" value="Genomic_DNA"/>
</dbReference>
<name>A0A8J8C516_9EURY</name>
<protein>
    <submittedName>
        <fullName evidence="1">Uncharacterized protein</fullName>
    </submittedName>
</protein>
<dbReference type="AlphaFoldDB" id="A0A8J8C516"/>
<accession>A0A8J8C516</accession>
<sequence length="96" mass="10466">MDEEERAGLVGELNENPAGLGKVYQRVLDAVPFDEAADPEGGENIFFYPTANAIIMLFIFPDEYIGVTTASEVVTFIEHAGGSQIMDHIIRSMSGE</sequence>
<evidence type="ECO:0000313" key="2">
    <source>
        <dbReference type="Proteomes" id="UP000766550"/>
    </source>
</evidence>